<comment type="caution">
    <text evidence="1">The sequence shown here is derived from an EMBL/GenBank/DDBJ whole genome shotgun (WGS) entry which is preliminary data.</text>
</comment>
<evidence type="ECO:0000313" key="2">
    <source>
        <dbReference type="Proteomes" id="UP001161388"/>
    </source>
</evidence>
<protein>
    <submittedName>
        <fullName evidence="1">Uncharacterized protein</fullName>
    </submittedName>
</protein>
<organism evidence="1 2">
    <name type="scientific">Sulfitobacter pacificus</name>
    <dbReference type="NCBI Taxonomy" id="1499314"/>
    <lineage>
        <taxon>Bacteria</taxon>
        <taxon>Pseudomonadati</taxon>
        <taxon>Pseudomonadota</taxon>
        <taxon>Alphaproteobacteria</taxon>
        <taxon>Rhodobacterales</taxon>
        <taxon>Roseobacteraceae</taxon>
        <taxon>Sulfitobacter</taxon>
    </lineage>
</organism>
<accession>A0ABQ5VIC4</accession>
<dbReference type="Proteomes" id="UP001161388">
    <property type="component" value="Unassembled WGS sequence"/>
</dbReference>
<evidence type="ECO:0000313" key="1">
    <source>
        <dbReference type="EMBL" id="GLQ26853.1"/>
    </source>
</evidence>
<reference evidence="1" key="2">
    <citation type="submission" date="2023-01" db="EMBL/GenBank/DDBJ databases">
        <title>Draft genome sequence of Sulfitobacter pacificus strain NBRC 109915.</title>
        <authorList>
            <person name="Sun Q."/>
            <person name="Mori K."/>
        </authorList>
    </citation>
    <scope>NUCLEOTIDE SEQUENCE</scope>
    <source>
        <strain evidence="1">NBRC 109915</strain>
    </source>
</reference>
<name>A0ABQ5VIC4_9RHOB</name>
<keyword evidence="2" id="KW-1185">Reference proteome</keyword>
<sequence length="361" mass="40828">MSNIISFRPPSKPSRAQNLRALMIGLAQHRRGKDDVFWLKENAEVLGMLAATETMVSAEDLAPYAEFYDQIEEKLQFFPQYYRFFLSICLDLEDLGMVGQKGEILCNRVAEARLVRAELSDLQRAETRRLLARRGVSYRRGTSRIDDRLRRFAERAETFALPNKKAAYELTHIVFYLSEYGRKDPQLSRSFITSLEFTGVLAYLDQNHDLLAEVCTALHFAGVPPSPVWNEGVAQAHALIMPQSEVPEYPRNDAFHTYLVTGWAQTVLSGASFAAQIPDGPVYFLSNLQQCSVLLPLSESLYRLGRLRSGDWSKMREHVLAALDLPCQGVLMRAESSTEEFAAFFEGFARANENWPAEEAG</sequence>
<dbReference type="EMBL" id="BSNL01000001">
    <property type="protein sequence ID" value="GLQ26853.1"/>
    <property type="molecule type" value="Genomic_DNA"/>
</dbReference>
<reference evidence="1" key="1">
    <citation type="journal article" date="2014" name="Int. J. Syst. Evol. Microbiol.">
        <title>Complete genome of a new Firmicutes species belonging to the dominant human colonic microbiota ('Ruminococcus bicirculans') reveals two chromosomes and a selective capacity to utilize plant glucans.</title>
        <authorList>
            <consortium name="NISC Comparative Sequencing Program"/>
            <person name="Wegmann U."/>
            <person name="Louis P."/>
            <person name="Goesmann A."/>
            <person name="Henrissat B."/>
            <person name="Duncan S.H."/>
            <person name="Flint H.J."/>
        </authorList>
    </citation>
    <scope>NUCLEOTIDE SEQUENCE</scope>
    <source>
        <strain evidence="1">NBRC 109915</strain>
    </source>
</reference>
<dbReference type="RefSeq" id="WP_284372394.1">
    <property type="nucleotide sequence ID" value="NZ_BSNL01000001.1"/>
</dbReference>
<proteinExistence type="predicted"/>
<dbReference type="Pfam" id="PF21843">
    <property type="entry name" value="DUF6902"/>
    <property type="match status" value="1"/>
</dbReference>
<gene>
    <name evidence="1" type="ORF">GCM10007927_16560</name>
</gene>
<dbReference type="InterPro" id="IPR054197">
    <property type="entry name" value="DUF6902"/>
</dbReference>